<protein>
    <submittedName>
        <fullName evidence="1">Uncharacterized protein</fullName>
    </submittedName>
</protein>
<dbReference type="AlphaFoldDB" id="A0A8D3BX06"/>
<reference evidence="1" key="2">
    <citation type="submission" date="2025-08" db="UniProtKB">
        <authorList>
            <consortium name="Ensembl"/>
        </authorList>
    </citation>
    <scope>IDENTIFICATION</scope>
</reference>
<organism evidence="1 2">
    <name type="scientific">Scophthalmus maximus</name>
    <name type="common">Turbot</name>
    <name type="synonym">Psetta maxima</name>
    <dbReference type="NCBI Taxonomy" id="52904"/>
    <lineage>
        <taxon>Eukaryota</taxon>
        <taxon>Metazoa</taxon>
        <taxon>Chordata</taxon>
        <taxon>Craniata</taxon>
        <taxon>Vertebrata</taxon>
        <taxon>Euteleostomi</taxon>
        <taxon>Actinopterygii</taxon>
        <taxon>Neopterygii</taxon>
        <taxon>Teleostei</taxon>
        <taxon>Neoteleostei</taxon>
        <taxon>Acanthomorphata</taxon>
        <taxon>Carangaria</taxon>
        <taxon>Pleuronectiformes</taxon>
        <taxon>Pleuronectoidei</taxon>
        <taxon>Scophthalmidae</taxon>
        <taxon>Scophthalmus</taxon>
    </lineage>
</organism>
<dbReference type="Ensembl" id="ENSSMAT00000068046.1">
    <property type="protein sequence ID" value="ENSSMAP00000039564.1"/>
    <property type="gene ID" value="ENSSMAG00000032345.1"/>
</dbReference>
<sequence>MWHIRRRRRKALHRLNRAIKVTLHEGNLYGRSPTRKALFTEQHKTVTSHFAKEHEEQPAECWQHILRWHET</sequence>
<dbReference type="Proteomes" id="UP000694558">
    <property type="component" value="Chromosome 20"/>
</dbReference>
<name>A0A8D3BX06_SCOMX</name>
<accession>A0A8D3BX06</accession>
<proteinExistence type="predicted"/>
<evidence type="ECO:0000313" key="2">
    <source>
        <dbReference type="Proteomes" id="UP000694558"/>
    </source>
</evidence>
<evidence type="ECO:0000313" key="1">
    <source>
        <dbReference type="Ensembl" id="ENSSMAP00000039564.1"/>
    </source>
</evidence>
<reference evidence="1" key="1">
    <citation type="submission" date="2023-05" db="EMBL/GenBank/DDBJ databases">
        <title>High-quality long-read genome of Scophthalmus maximus.</title>
        <authorList>
            <person name="Lien S."/>
            <person name="Martinez P."/>
        </authorList>
    </citation>
    <scope>NUCLEOTIDE SEQUENCE [LARGE SCALE GENOMIC DNA]</scope>
</reference>